<accession>A0ABS6SEN8</accession>
<organism evidence="3 4">
    <name type="scientific">Pacificimonas pallii</name>
    <dbReference type="NCBI Taxonomy" id="2827236"/>
    <lineage>
        <taxon>Bacteria</taxon>
        <taxon>Pseudomonadati</taxon>
        <taxon>Pseudomonadota</taxon>
        <taxon>Alphaproteobacteria</taxon>
        <taxon>Sphingomonadales</taxon>
        <taxon>Sphingosinicellaceae</taxon>
        <taxon>Pacificimonas</taxon>
    </lineage>
</organism>
<comment type="similarity">
    <text evidence="1">Belongs to the glycosyl hydrolase 3 family.</text>
</comment>
<reference evidence="3 4" key="1">
    <citation type="submission" date="2021-04" db="EMBL/GenBank/DDBJ databases">
        <authorList>
            <person name="Pira H."/>
            <person name="Risdian C."/>
            <person name="Wink J."/>
        </authorList>
    </citation>
    <scope>NUCLEOTIDE SEQUENCE [LARGE SCALE GENOMIC DNA]</scope>
    <source>
        <strain evidence="3 4">WHA3</strain>
    </source>
</reference>
<dbReference type="RefSeq" id="WP_218445691.1">
    <property type="nucleotide sequence ID" value="NZ_JAGSPA010000003.1"/>
</dbReference>
<dbReference type="PANTHER" id="PTHR30480">
    <property type="entry name" value="BETA-HEXOSAMINIDASE-RELATED"/>
    <property type="match status" value="1"/>
</dbReference>
<protein>
    <submittedName>
        <fullName evidence="3">Beta-N-acetylhexosaminidase</fullName>
        <ecNumber evidence="3">3.2.1.52</ecNumber>
    </submittedName>
</protein>
<dbReference type="GO" id="GO:0004563">
    <property type="term" value="F:beta-N-acetylhexosaminidase activity"/>
    <property type="evidence" value="ECO:0007669"/>
    <property type="project" value="UniProtKB-EC"/>
</dbReference>
<dbReference type="NCBIfam" id="NF003740">
    <property type="entry name" value="PRK05337.1"/>
    <property type="match status" value="1"/>
</dbReference>
<proteinExistence type="inferred from homology"/>
<evidence type="ECO:0000259" key="2">
    <source>
        <dbReference type="Pfam" id="PF00933"/>
    </source>
</evidence>
<comment type="caution">
    <text evidence="3">The sequence shown here is derived from an EMBL/GenBank/DDBJ whole genome shotgun (WGS) entry which is preliminary data.</text>
</comment>
<gene>
    <name evidence="3" type="primary">nagZ</name>
    <name evidence="3" type="ORF">KCG44_08725</name>
</gene>
<evidence type="ECO:0000256" key="1">
    <source>
        <dbReference type="ARBA" id="ARBA00005336"/>
    </source>
</evidence>
<keyword evidence="3" id="KW-0378">Hydrolase</keyword>
<dbReference type="Proteomes" id="UP000722336">
    <property type="component" value="Unassembled WGS sequence"/>
</dbReference>
<evidence type="ECO:0000313" key="3">
    <source>
        <dbReference type="EMBL" id="MBV7256868.1"/>
    </source>
</evidence>
<dbReference type="EC" id="3.2.1.52" evidence="3"/>
<sequence length="335" mass="35073">MLPLILGLSGPKLTAAERTLFAAADPAGYILFGRNVQNPVQLRALTDDLRSLSGRGNLPILVDQEGGRVQRLTPPHWRAHPPAELFGRLWDIAPMTAIEAARFHAMAIGAELHAAGISVDCLPLVDVPVAGAHDVIGDRAFGRDPHMVASLGAAILSGLREAGICGIVKHIPGHGRAEADSHEALPLVTATAEELTHDLLPFQKLNDAPMAMTAHVTYAALDPDHCASVSHKVIEGTIRGDIGFGGLLMCDDLGMHALAGSLTERMRAALAAGCDAALHCSGDFAENSALAEHAPSISTAARGRLDAAMIWADAEPDICADAAERRDALIESGLA</sequence>
<dbReference type="InterPro" id="IPR001764">
    <property type="entry name" value="Glyco_hydro_3_N"/>
</dbReference>
<evidence type="ECO:0000313" key="4">
    <source>
        <dbReference type="Proteomes" id="UP000722336"/>
    </source>
</evidence>
<dbReference type="Pfam" id="PF00933">
    <property type="entry name" value="Glyco_hydro_3"/>
    <property type="match status" value="1"/>
</dbReference>
<name>A0ABS6SEN8_9SPHN</name>
<dbReference type="InterPro" id="IPR050226">
    <property type="entry name" value="NagZ_Beta-hexosaminidase"/>
</dbReference>
<keyword evidence="4" id="KW-1185">Reference proteome</keyword>
<keyword evidence="3" id="KW-0326">Glycosidase</keyword>
<dbReference type="PANTHER" id="PTHR30480:SF13">
    <property type="entry name" value="BETA-HEXOSAMINIDASE"/>
    <property type="match status" value="1"/>
</dbReference>
<dbReference type="EMBL" id="JAGSPA010000003">
    <property type="protein sequence ID" value="MBV7256868.1"/>
    <property type="molecule type" value="Genomic_DNA"/>
</dbReference>
<feature type="domain" description="Glycoside hydrolase family 3 N-terminal" evidence="2">
    <location>
        <begin position="15"/>
        <end position="293"/>
    </location>
</feature>